<name>A0A9Q9WN76_CYPCA</name>
<evidence type="ECO:0000313" key="2">
    <source>
        <dbReference type="RefSeq" id="XP_042586502.1"/>
    </source>
</evidence>
<feature type="compositionally biased region" description="Basic and acidic residues" evidence="1">
    <location>
        <begin position="105"/>
        <end position="114"/>
    </location>
</feature>
<feature type="compositionally biased region" description="Polar residues" evidence="1">
    <location>
        <begin position="84"/>
        <end position="102"/>
    </location>
</feature>
<dbReference type="Proteomes" id="UP001155660">
    <property type="component" value="Chromosome A3"/>
</dbReference>
<feature type="region of interest" description="Disordered" evidence="1">
    <location>
        <begin position="163"/>
        <end position="186"/>
    </location>
</feature>
<accession>A0A9Q9WN76</accession>
<gene>
    <name evidence="2" type="primary">LOC109064097</name>
</gene>
<organism evidence="2">
    <name type="scientific">Cyprinus carpio</name>
    <name type="common">Common carp</name>
    <dbReference type="NCBI Taxonomy" id="7962"/>
    <lineage>
        <taxon>Eukaryota</taxon>
        <taxon>Metazoa</taxon>
        <taxon>Chordata</taxon>
        <taxon>Craniata</taxon>
        <taxon>Vertebrata</taxon>
        <taxon>Euteleostomi</taxon>
        <taxon>Actinopterygii</taxon>
        <taxon>Neopterygii</taxon>
        <taxon>Teleostei</taxon>
        <taxon>Ostariophysi</taxon>
        <taxon>Cypriniformes</taxon>
        <taxon>Cyprinidae</taxon>
        <taxon>Cyprininae</taxon>
        <taxon>Cyprinus</taxon>
    </lineage>
</organism>
<feature type="compositionally biased region" description="Polar residues" evidence="1">
    <location>
        <begin position="29"/>
        <end position="45"/>
    </location>
</feature>
<reference evidence="2" key="1">
    <citation type="submission" date="2025-08" db="UniProtKB">
        <authorList>
            <consortium name="RefSeq"/>
        </authorList>
    </citation>
    <scope>IDENTIFICATION</scope>
    <source>
        <tissue evidence="2">Muscle</tissue>
    </source>
</reference>
<proteinExistence type="predicted"/>
<protein>
    <submittedName>
        <fullName evidence="2">Uncharacterized protein LOC109064097 isoform X1</fullName>
    </submittedName>
</protein>
<dbReference type="RefSeq" id="XP_042586502.1">
    <property type="nucleotide sequence ID" value="XM_042730568.1"/>
</dbReference>
<dbReference type="OrthoDB" id="8837561at2759"/>
<sequence length="282" mass="31023">MALNLNVDEARSGEDNTTPVDDARCLSNGDENTTQSQLVTPSGVPSSCAPDKSAAPDNLKPVVSVPLSGSNSGSEPVTPGDSLQAITTQSLEPKSSGCNTSALRCGEKRERESDDPSEVPVKRRLRPSEDNGKECSPDYDQRCAELWIDGEMAACEAYELSKSSSDTQRRHVVPQHDNNSSVSRPPTQKDFARAVRAEVAACFQPLTKLISLSIEWSRTDFAEVISRLRALQRDTTELGSEIRNMRADKRQALDEISLMEERMSVIQRCVLETHQIMNTTRK</sequence>
<feature type="region of interest" description="Disordered" evidence="1">
    <location>
        <begin position="1"/>
        <end position="136"/>
    </location>
</feature>
<dbReference type="GeneID" id="109064097"/>
<dbReference type="AlphaFoldDB" id="A0A9Q9WN76"/>
<feature type="compositionally biased region" description="Basic and acidic residues" evidence="1">
    <location>
        <begin position="126"/>
        <end position="136"/>
    </location>
</feature>
<evidence type="ECO:0000256" key="1">
    <source>
        <dbReference type="SAM" id="MobiDB-lite"/>
    </source>
</evidence>
<feature type="compositionally biased region" description="Polar residues" evidence="1">
    <location>
        <begin position="176"/>
        <end position="186"/>
    </location>
</feature>